<dbReference type="PANTHER" id="PTHR10974">
    <property type="entry name" value="FI08016P-RELATED"/>
    <property type="match status" value="1"/>
</dbReference>
<dbReference type="GO" id="GO:0005615">
    <property type="term" value="C:extracellular space"/>
    <property type="evidence" value="ECO:0007669"/>
    <property type="project" value="TreeGrafter"/>
</dbReference>
<sequence length="428" mass="48693">MATNPWVRKGSPVRWTFGVFRSSGFSRKGLILMKRGRLNLGCASMMLVVMFRLGKLALFYDAGNTPAGSDLDAHTNPSMRSIDSAQDATCVLPKLDPCDPQILPFDKREPQVNCSVETNWVYVKNGTFHIHQSAIDKHGKILCEYAPIVRGRGDYTAVHAPHIKPMLDGAPLLTDFFKAACISQSGHRYFNIHLGVAFNPELHKRSETTPLPSTAMGGYDVFMFGFDSVSRMSWLRNLPKTREYFIQELGGIELEGHNIVGDGTVQALLPLLAGQTEQDLPTARRDEAGSVEVDNFPWIWRDFQKAGYVTAWGEDMSHIGTFQMRLKGFKEQPVDHSMRTYFLSAEPMYHRFLDGCAGSEARHIRFFNYFRDMYQMYGPKRKFMFGFHSEFSHNDNSRLKRVRSLHSVRNFVFGHVMMIKVVVVVVVW</sequence>
<dbReference type="Proteomes" id="UP000762676">
    <property type="component" value="Unassembled WGS sequence"/>
</dbReference>
<evidence type="ECO:0000313" key="2">
    <source>
        <dbReference type="Proteomes" id="UP000762676"/>
    </source>
</evidence>
<dbReference type="AlphaFoldDB" id="A0AAV4HHN4"/>
<evidence type="ECO:0000313" key="1">
    <source>
        <dbReference type="EMBL" id="GFR96917.1"/>
    </source>
</evidence>
<dbReference type="PANTHER" id="PTHR10974:SF1">
    <property type="entry name" value="FI08016P-RELATED"/>
    <property type="match status" value="1"/>
</dbReference>
<keyword evidence="1" id="KW-0251">Elongation factor</keyword>
<keyword evidence="2" id="KW-1185">Reference proteome</keyword>
<proteinExistence type="predicted"/>
<keyword evidence="1" id="KW-0648">Protein biosynthesis</keyword>
<comment type="caution">
    <text evidence="1">The sequence shown here is derived from an EMBL/GenBank/DDBJ whole genome shotgun (WGS) entry which is preliminary data.</text>
</comment>
<protein>
    <submittedName>
        <fullName evidence="1">Elongation factor Tu</fullName>
    </submittedName>
</protein>
<dbReference type="GO" id="GO:0003746">
    <property type="term" value="F:translation elongation factor activity"/>
    <property type="evidence" value="ECO:0007669"/>
    <property type="project" value="UniProtKB-KW"/>
</dbReference>
<dbReference type="InterPro" id="IPR004245">
    <property type="entry name" value="DUF229"/>
</dbReference>
<dbReference type="Pfam" id="PF02995">
    <property type="entry name" value="DUF229"/>
    <property type="match status" value="1"/>
</dbReference>
<name>A0AAV4HHN4_9GAST</name>
<dbReference type="EMBL" id="BMAT01012681">
    <property type="protein sequence ID" value="GFR96917.1"/>
    <property type="molecule type" value="Genomic_DNA"/>
</dbReference>
<organism evidence="1 2">
    <name type="scientific">Elysia marginata</name>
    <dbReference type="NCBI Taxonomy" id="1093978"/>
    <lineage>
        <taxon>Eukaryota</taxon>
        <taxon>Metazoa</taxon>
        <taxon>Spiralia</taxon>
        <taxon>Lophotrochozoa</taxon>
        <taxon>Mollusca</taxon>
        <taxon>Gastropoda</taxon>
        <taxon>Heterobranchia</taxon>
        <taxon>Euthyneura</taxon>
        <taxon>Panpulmonata</taxon>
        <taxon>Sacoglossa</taxon>
        <taxon>Placobranchoidea</taxon>
        <taxon>Plakobranchidae</taxon>
        <taxon>Elysia</taxon>
    </lineage>
</organism>
<accession>A0AAV4HHN4</accession>
<dbReference type="CDD" id="cd16021">
    <property type="entry name" value="ALP_like"/>
    <property type="match status" value="1"/>
</dbReference>
<reference evidence="1 2" key="1">
    <citation type="journal article" date="2021" name="Elife">
        <title>Chloroplast acquisition without the gene transfer in kleptoplastic sea slugs, Plakobranchus ocellatus.</title>
        <authorList>
            <person name="Maeda T."/>
            <person name="Takahashi S."/>
            <person name="Yoshida T."/>
            <person name="Shimamura S."/>
            <person name="Takaki Y."/>
            <person name="Nagai Y."/>
            <person name="Toyoda A."/>
            <person name="Suzuki Y."/>
            <person name="Arimoto A."/>
            <person name="Ishii H."/>
            <person name="Satoh N."/>
            <person name="Nishiyama T."/>
            <person name="Hasebe M."/>
            <person name="Maruyama T."/>
            <person name="Minagawa J."/>
            <person name="Obokata J."/>
            <person name="Shigenobu S."/>
        </authorList>
    </citation>
    <scope>NUCLEOTIDE SEQUENCE [LARGE SCALE GENOMIC DNA]</scope>
</reference>
<gene>
    <name evidence="1" type="ORF">ElyMa_006310800</name>
</gene>